<feature type="signal peptide" evidence="1">
    <location>
        <begin position="1"/>
        <end position="22"/>
    </location>
</feature>
<dbReference type="Gene3D" id="4.10.410.10">
    <property type="entry name" value="Pancreatic trypsin inhibitor Kunitz domain"/>
    <property type="match status" value="1"/>
</dbReference>
<dbReference type="SMART" id="SM00131">
    <property type="entry name" value="KU"/>
    <property type="match status" value="1"/>
</dbReference>
<dbReference type="OrthoDB" id="5950222at2759"/>
<feature type="chain" id="PRO_5002818831" description="BPTI/Kunitz inhibitor domain-containing protein" evidence="1">
    <location>
        <begin position="23"/>
        <end position="102"/>
    </location>
</feature>
<dbReference type="eggNOG" id="ENOG502TAEV">
    <property type="taxonomic scope" value="Eukaryota"/>
</dbReference>
<accession>B4MVB6</accession>
<keyword evidence="4" id="KW-1185">Reference proteome</keyword>
<dbReference type="KEGG" id="dwi:6642276"/>
<dbReference type="FunCoup" id="B4MVB6">
    <property type="interactions" value="1"/>
</dbReference>
<dbReference type="SUPFAM" id="SSF57362">
    <property type="entry name" value="BPTI-like"/>
    <property type="match status" value="1"/>
</dbReference>
<reference evidence="3 4" key="1">
    <citation type="journal article" date="2007" name="Nature">
        <title>Evolution of genes and genomes on the Drosophila phylogeny.</title>
        <authorList>
            <consortium name="Drosophila 12 Genomes Consortium"/>
            <person name="Clark A.G."/>
            <person name="Eisen M.B."/>
            <person name="Smith D.R."/>
            <person name="Bergman C.M."/>
            <person name="Oliver B."/>
            <person name="Markow T.A."/>
            <person name="Kaufman T.C."/>
            <person name="Kellis M."/>
            <person name="Gelbart W."/>
            <person name="Iyer V.N."/>
            <person name="Pollard D.A."/>
            <person name="Sackton T.B."/>
            <person name="Larracuente A.M."/>
            <person name="Singh N.D."/>
            <person name="Abad J.P."/>
            <person name="Abt D.N."/>
            <person name="Adryan B."/>
            <person name="Aguade M."/>
            <person name="Akashi H."/>
            <person name="Anderson W.W."/>
            <person name="Aquadro C.F."/>
            <person name="Ardell D.H."/>
            <person name="Arguello R."/>
            <person name="Artieri C.G."/>
            <person name="Barbash D.A."/>
            <person name="Barker D."/>
            <person name="Barsanti P."/>
            <person name="Batterham P."/>
            <person name="Batzoglou S."/>
            <person name="Begun D."/>
            <person name="Bhutkar A."/>
            <person name="Blanco E."/>
            <person name="Bosak S.A."/>
            <person name="Bradley R.K."/>
            <person name="Brand A.D."/>
            <person name="Brent M.R."/>
            <person name="Brooks A.N."/>
            <person name="Brown R.H."/>
            <person name="Butlin R.K."/>
            <person name="Caggese C."/>
            <person name="Calvi B.R."/>
            <person name="Bernardo de Carvalho A."/>
            <person name="Caspi A."/>
            <person name="Castrezana S."/>
            <person name="Celniker S.E."/>
            <person name="Chang J.L."/>
            <person name="Chapple C."/>
            <person name="Chatterji S."/>
            <person name="Chinwalla A."/>
            <person name="Civetta A."/>
            <person name="Clifton S.W."/>
            <person name="Comeron J.M."/>
            <person name="Costello J.C."/>
            <person name="Coyne J.A."/>
            <person name="Daub J."/>
            <person name="David R.G."/>
            <person name="Delcher A.L."/>
            <person name="Delehaunty K."/>
            <person name="Do C.B."/>
            <person name="Ebling H."/>
            <person name="Edwards K."/>
            <person name="Eickbush T."/>
            <person name="Evans J.D."/>
            <person name="Filipski A."/>
            <person name="Findeiss S."/>
            <person name="Freyhult E."/>
            <person name="Fulton L."/>
            <person name="Fulton R."/>
            <person name="Garcia A.C."/>
            <person name="Gardiner A."/>
            <person name="Garfield D.A."/>
            <person name="Garvin B.E."/>
            <person name="Gibson G."/>
            <person name="Gilbert D."/>
            <person name="Gnerre S."/>
            <person name="Godfrey J."/>
            <person name="Good R."/>
            <person name="Gotea V."/>
            <person name="Gravely B."/>
            <person name="Greenberg A.J."/>
            <person name="Griffiths-Jones S."/>
            <person name="Gross S."/>
            <person name="Guigo R."/>
            <person name="Gustafson E.A."/>
            <person name="Haerty W."/>
            <person name="Hahn M.W."/>
            <person name="Halligan D.L."/>
            <person name="Halpern A.L."/>
            <person name="Halter G.M."/>
            <person name="Han M.V."/>
            <person name="Heger A."/>
            <person name="Hillier L."/>
            <person name="Hinrichs A.S."/>
            <person name="Holmes I."/>
            <person name="Hoskins R.A."/>
            <person name="Hubisz M.J."/>
            <person name="Hultmark D."/>
            <person name="Huntley M.A."/>
            <person name="Jaffe D.B."/>
            <person name="Jagadeeshan S."/>
            <person name="Jeck W.R."/>
            <person name="Johnson J."/>
            <person name="Jones C.D."/>
            <person name="Jordan W.C."/>
            <person name="Karpen G.H."/>
            <person name="Kataoka E."/>
            <person name="Keightley P.D."/>
            <person name="Kheradpour P."/>
            <person name="Kirkness E.F."/>
            <person name="Koerich L.B."/>
            <person name="Kristiansen K."/>
            <person name="Kudrna D."/>
            <person name="Kulathinal R.J."/>
            <person name="Kumar S."/>
            <person name="Kwok R."/>
            <person name="Lander E."/>
            <person name="Langley C.H."/>
            <person name="Lapoint R."/>
            <person name="Lazzaro B.P."/>
            <person name="Lee S.J."/>
            <person name="Levesque L."/>
            <person name="Li R."/>
            <person name="Lin C.F."/>
            <person name="Lin M.F."/>
            <person name="Lindblad-Toh K."/>
            <person name="Llopart A."/>
            <person name="Long M."/>
            <person name="Low L."/>
            <person name="Lozovsky E."/>
            <person name="Lu J."/>
            <person name="Luo M."/>
            <person name="Machado C.A."/>
            <person name="Makalowski W."/>
            <person name="Marzo M."/>
            <person name="Matsuda M."/>
            <person name="Matzkin L."/>
            <person name="McAllister B."/>
            <person name="McBride C.S."/>
            <person name="McKernan B."/>
            <person name="McKernan K."/>
            <person name="Mendez-Lago M."/>
            <person name="Minx P."/>
            <person name="Mollenhauer M.U."/>
            <person name="Montooth K."/>
            <person name="Mount S.M."/>
            <person name="Mu X."/>
            <person name="Myers E."/>
            <person name="Negre B."/>
            <person name="Newfeld S."/>
            <person name="Nielsen R."/>
            <person name="Noor M.A."/>
            <person name="O'Grady P."/>
            <person name="Pachter L."/>
            <person name="Papaceit M."/>
            <person name="Parisi M.J."/>
            <person name="Parisi M."/>
            <person name="Parts L."/>
            <person name="Pedersen J.S."/>
            <person name="Pesole G."/>
            <person name="Phillippy A.M."/>
            <person name="Ponting C.P."/>
            <person name="Pop M."/>
            <person name="Porcelli D."/>
            <person name="Powell J.R."/>
            <person name="Prohaska S."/>
            <person name="Pruitt K."/>
            <person name="Puig M."/>
            <person name="Quesneville H."/>
            <person name="Ram K.R."/>
            <person name="Rand D."/>
            <person name="Rasmussen M.D."/>
            <person name="Reed L.K."/>
            <person name="Reenan R."/>
            <person name="Reily A."/>
            <person name="Remington K.A."/>
            <person name="Rieger T.T."/>
            <person name="Ritchie M.G."/>
            <person name="Robin C."/>
            <person name="Rogers Y.H."/>
            <person name="Rohde C."/>
            <person name="Rozas J."/>
            <person name="Rubenfield M.J."/>
            <person name="Ruiz A."/>
            <person name="Russo S."/>
            <person name="Salzberg S.L."/>
            <person name="Sanchez-Gracia A."/>
            <person name="Saranga D.J."/>
            <person name="Sato H."/>
            <person name="Schaeffer S.W."/>
            <person name="Schatz M.C."/>
            <person name="Schlenke T."/>
            <person name="Schwartz R."/>
            <person name="Segarra C."/>
            <person name="Singh R.S."/>
            <person name="Sirot L."/>
            <person name="Sirota M."/>
            <person name="Sisneros N.B."/>
            <person name="Smith C.D."/>
            <person name="Smith T.F."/>
            <person name="Spieth J."/>
            <person name="Stage D.E."/>
            <person name="Stark A."/>
            <person name="Stephan W."/>
            <person name="Strausberg R.L."/>
            <person name="Strempel S."/>
            <person name="Sturgill D."/>
            <person name="Sutton G."/>
            <person name="Sutton G.G."/>
            <person name="Tao W."/>
            <person name="Teichmann S."/>
            <person name="Tobari Y.N."/>
            <person name="Tomimura Y."/>
            <person name="Tsolas J.M."/>
            <person name="Valente V.L."/>
            <person name="Venter E."/>
            <person name="Venter J.C."/>
            <person name="Vicario S."/>
            <person name="Vieira F.G."/>
            <person name="Vilella A.J."/>
            <person name="Villasante A."/>
            <person name="Walenz B."/>
            <person name="Wang J."/>
            <person name="Wasserman M."/>
            <person name="Watts T."/>
            <person name="Wilson D."/>
            <person name="Wilson R.K."/>
            <person name="Wing R.A."/>
            <person name="Wolfner M.F."/>
            <person name="Wong A."/>
            <person name="Wong G.K."/>
            <person name="Wu C.I."/>
            <person name="Wu G."/>
            <person name="Yamamoto D."/>
            <person name="Yang H.P."/>
            <person name="Yang S.P."/>
            <person name="Yorke J.A."/>
            <person name="Yoshida K."/>
            <person name="Zdobnov E."/>
            <person name="Zhang P."/>
            <person name="Zhang Y."/>
            <person name="Zimin A.V."/>
            <person name="Baldwin J."/>
            <person name="Abdouelleil A."/>
            <person name="Abdulkadir J."/>
            <person name="Abebe A."/>
            <person name="Abera B."/>
            <person name="Abreu J."/>
            <person name="Acer S.C."/>
            <person name="Aftuck L."/>
            <person name="Alexander A."/>
            <person name="An P."/>
            <person name="Anderson E."/>
            <person name="Anderson S."/>
            <person name="Arachi H."/>
            <person name="Azer M."/>
            <person name="Bachantsang P."/>
            <person name="Barry A."/>
            <person name="Bayul T."/>
            <person name="Berlin A."/>
            <person name="Bessette D."/>
            <person name="Bloom T."/>
            <person name="Blye J."/>
            <person name="Boguslavskiy L."/>
            <person name="Bonnet C."/>
            <person name="Boukhgalter B."/>
            <person name="Bourzgui I."/>
            <person name="Brown A."/>
            <person name="Cahill P."/>
            <person name="Channer S."/>
            <person name="Cheshatsang Y."/>
            <person name="Chuda L."/>
            <person name="Citroen M."/>
            <person name="Collymore A."/>
            <person name="Cooke P."/>
            <person name="Costello M."/>
            <person name="D'Aco K."/>
            <person name="Daza R."/>
            <person name="De Haan G."/>
            <person name="DeGray S."/>
            <person name="DeMaso C."/>
            <person name="Dhargay N."/>
            <person name="Dooley K."/>
            <person name="Dooley E."/>
            <person name="Doricent M."/>
            <person name="Dorje P."/>
            <person name="Dorjee K."/>
            <person name="Dupes A."/>
            <person name="Elong R."/>
            <person name="Falk J."/>
            <person name="Farina A."/>
            <person name="Faro S."/>
            <person name="Ferguson D."/>
            <person name="Fisher S."/>
            <person name="Foley C.D."/>
            <person name="Franke A."/>
            <person name="Friedrich D."/>
            <person name="Gadbois L."/>
            <person name="Gearin G."/>
            <person name="Gearin C.R."/>
            <person name="Giannoukos G."/>
            <person name="Goode T."/>
            <person name="Graham J."/>
            <person name="Grandbois E."/>
            <person name="Grewal S."/>
            <person name="Gyaltsen K."/>
            <person name="Hafez N."/>
            <person name="Hagos B."/>
            <person name="Hall J."/>
            <person name="Henson C."/>
            <person name="Hollinger A."/>
            <person name="Honan T."/>
            <person name="Huard M.D."/>
            <person name="Hughes L."/>
            <person name="Hurhula B."/>
            <person name="Husby M.E."/>
            <person name="Kamat A."/>
            <person name="Kanga B."/>
            <person name="Kashin S."/>
            <person name="Khazanovich D."/>
            <person name="Kisner P."/>
            <person name="Lance K."/>
            <person name="Lara M."/>
            <person name="Lee W."/>
            <person name="Lennon N."/>
            <person name="Letendre F."/>
            <person name="LeVine R."/>
            <person name="Lipovsky A."/>
            <person name="Liu X."/>
            <person name="Liu J."/>
            <person name="Liu S."/>
            <person name="Lokyitsang T."/>
            <person name="Lokyitsang Y."/>
            <person name="Lubonja R."/>
            <person name="Lui A."/>
            <person name="MacDonald P."/>
            <person name="Magnisalis V."/>
            <person name="Maru K."/>
            <person name="Matthews C."/>
            <person name="McCusker W."/>
            <person name="McDonough S."/>
            <person name="Mehta T."/>
            <person name="Meldrim J."/>
            <person name="Meneus L."/>
            <person name="Mihai O."/>
            <person name="Mihalev A."/>
            <person name="Mihova T."/>
            <person name="Mittelman R."/>
            <person name="Mlenga V."/>
            <person name="Montmayeur A."/>
            <person name="Mulrain L."/>
            <person name="Navidi A."/>
            <person name="Naylor J."/>
            <person name="Negash T."/>
            <person name="Nguyen T."/>
            <person name="Nguyen N."/>
            <person name="Nicol R."/>
            <person name="Norbu C."/>
            <person name="Norbu N."/>
            <person name="Novod N."/>
            <person name="O'Neill B."/>
            <person name="Osman S."/>
            <person name="Markiewicz E."/>
            <person name="Oyono O.L."/>
            <person name="Patti C."/>
            <person name="Phunkhang P."/>
            <person name="Pierre F."/>
            <person name="Priest M."/>
            <person name="Raghuraman S."/>
            <person name="Rege F."/>
            <person name="Reyes R."/>
            <person name="Rise C."/>
            <person name="Rogov P."/>
            <person name="Ross K."/>
            <person name="Ryan E."/>
            <person name="Settipalli S."/>
            <person name="Shea T."/>
            <person name="Sherpa N."/>
            <person name="Shi L."/>
            <person name="Shih D."/>
            <person name="Sparrow T."/>
            <person name="Spaulding J."/>
            <person name="Stalker J."/>
            <person name="Stange-Thomann N."/>
            <person name="Stavropoulos S."/>
            <person name="Stone C."/>
            <person name="Strader C."/>
            <person name="Tesfaye S."/>
            <person name="Thomson T."/>
            <person name="Thoulutsang Y."/>
            <person name="Thoulutsang D."/>
            <person name="Topham K."/>
            <person name="Topping I."/>
            <person name="Tsamla T."/>
            <person name="Vassiliev H."/>
            <person name="Vo A."/>
            <person name="Wangchuk T."/>
            <person name="Wangdi T."/>
            <person name="Weiand M."/>
            <person name="Wilkinson J."/>
            <person name="Wilson A."/>
            <person name="Yadav S."/>
            <person name="Young G."/>
            <person name="Yu Q."/>
            <person name="Zembek L."/>
            <person name="Zhong D."/>
            <person name="Zimmer A."/>
            <person name="Zwirko Z."/>
            <person name="Jaffe D.B."/>
            <person name="Alvarez P."/>
            <person name="Brockman W."/>
            <person name="Butler J."/>
            <person name="Chin C."/>
            <person name="Gnerre S."/>
            <person name="Grabherr M."/>
            <person name="Kleber M."/>
            <person name="Mauceli E."/>
            <person name="MacCallum I."/>
        </authorList>
    </citation>
    <scope>NUCLEOTIDE SEQUENCE [LARGE SCALE GENOMIC DNA]</scope>
    <source>
        <strain evidence="4">Tucson 14030-0811.24</strain>
    </source>
</reference>
<sequence>MSQLKPFLLLSSMLLCCSLLEARFLTSLPIIPNICHQPPPRSSGICTVEVEGYYYDSATFDCQMYSIGGCRLIPGQSFGSLQNCVETCVHGLRRNQDLYVNE</sequence>
<feature type="domain" description="BPTI/Kunitz inhibitor" evidence="2">
    <location>
        <begin position="35"/>
        <end position="88"/>
    </location>
</feature>
<proteinExistence type="predicted"/>
<dbReference type="OMA" id="MYSIGAC"/>
<dbReference type="AlphaFoldDB" id="B4MVB6"/>
<dbReference type="PROSITE" id="PS50279">
    <property type="entry name" value="BPTI_KUNITZ_2"/>
    <property type="match status" value="1"/>
</dbReference>
<organism evidence="3 4">
    <name type="scientific">Drosophila willistoni</name>
    <name type="common">Fruit fly</name>
    <dbReference type="NCBI Taxonomy" id="7260"/>
    <lineage>
        <taxon>Eukaryota</taxon>
        <taxon>Metazoa</taxon>
        <taxon>Ecdysozoa</taxon>
        <taxon>Arthropoda</taxon>
        <taxon>Hexapoda</taxon>
        <taxon>Insecta</taxon>
        <taxon>Pterygota</taxon>
        <taxon>Neoptera</taxon>
        <taxon>Endopterygota</taxon>
        <taxon>Diptera</taxon>
        <taxon>Brachycera</taxon>
        <taxon>Muscomorpha</taxon>
        <taxon>Ephydroidea</taxon>
        <taxon>Drosophilidae</taxon>
        <taxon>Drosophila</taxon>
        <taxon>Sophophora</taxon>
    </lineage>
</organism>
<dbReference type="HOGENOM" id="CLU_2280270_0_0_1"/>
<evidence type="ECO:0000313" key="4">
    <source>
        <dbReference type="Proteomes" id="UP000007798"/>
    </source>
</evidence>
<dbReference type="InterPro" id="IPR036880">
    <property type="entry name" value="Kunitz_BPTI_sf"/>
</dbReference>
<name>B4MVB6_DROWI</name>
<dbReference type="SMR" id="B4MVB6"/>
<protein>
    <recommendedName>
        <fullName evidence="2">BPTI/Kunitz inhibitor domain-containing protein</fullName>
    </recommendedName>
</protein>
<gene>
    <name evidence="3" type="primary">Dwil\GK15464</name>
    <name evidence="3" type="ORF">Dwil_GK15464</name>
</gene>
<dbReference type="Pfam" id="PF00014">
    <property type="entry name" value="Kunitz_BPTI"/>
    <property type="match status" value="1"/>
</dbReference>
<keyword evidence="1" id="KW-0732">Signal</keyword>
<evidence type="ECO:0000256" key="1">
    <source>
        <dbReference type="SAM" id="SignalP"/>
    </source>
</evidence>
<evidence type="ECO:0000313" key="3">
    <source>
        <dbReference type="EMBL" id="EDW76461.1"/>
    </source>
</evidence>
<evidence type="ECO:0000259" key="2">
    <source>
        <dbReference type="PROSITE" id="PS50279"/>
    </source>
</evidence>
<dbReference type="GO" id="GO:0004867">
    <property type="term" value="F:serine-type endopeptidase inhibitor activity"/>
    <property type="evidence" value="ECO:0007669"/>
    <property type="project" value="InterPro"/>
</dbReference>
<dbReference type="EMBL" id="CH963857">
    <property type="protein sequence ID" value="EDW76461.1"/>
    <property type="molecule type" value="Genomic_DNA"/>
</dbReference>
<dbReference type="InterPro" id="IPR002223">
    <property type="entry name" value="Kunitz_BPTI"/>
</dbReference>
<dbReference type="InParanoid" id="B4MVB6"/>
<dbReference type="PhylomeDB" id="B4MVB6"/>
<dbReference type="Proteomes" id="UP000007798">
    <property type="component" value="Unassembled WGS sequence"/>
</dbReference>